<dbReference type="AlphaFoldDB" id="A0A8J8NBQ6"/>
<dbReference type="Proteomes" id="UP000785679">
    <property type="component" value="Unassembled WGS sequence"/>
</dbReference>
<dbReference type="EMBL" id="RRYP01025291">
    <property type="protein sequence ID" value="TNV71967.1"/>
    <property type="molecule type" value="Genomic_DNA"/>
</dbReference>
<feature type="region of interest" description="Disordered" evidence="1">
    <location>
        <begin position="43"/>
        <end position="89"/>
    </location>
</feature>
<name>A0A8J8NBQ6_HALGN</name>
<proteinExistence type="predicted"/>
<keyword evidence="3" id="KW-1185">Reference proteome</keyword>
<comment type="caution">
    <text evidence="2">The sequence shown here is derived from an EMBL/GenBank/DDBJ whole genome shotgun (WGS) entry which is preliminary data.</text>
</comment>
<gene>
    <name evidence="2" type="ORF">FGO68_gene17067</name>
</gene>
<sequence>MRIGIPPMSLREDFNKSFQELVGKSNRQIAAITKVQIKDHPMRVAKPRERSPSPRVIPQSTKRSKIPPASPLQAQAGRRWWRMAPTSHQ</sequence>
<evidence type="ECO:0000313" key="2">
    <source>
        <dbReference type="EMBL" id="TNV71967.1"/>
    </source>
</evidence>
<evidence type="ECO:0000256" key="1">
    <source>
        <dbReference type="SAM" id="MobiDB-lite"/>
    </source>
</evidence>
<accession>A0A8J8NBQ6</accession>
<evidence type="ECO:0000313" key="3">
    <source>
        <dbReference type="Proteomes" id="UP000785679"/>
    </source>
</evidence>
<protein>
    <submittedName>
        <fullName evidence="2">Uncharacterized protein</fullName>
    </submittedName>
</protein>
<organism evidence="2 3">
    <name type="scientific">Halteria grandinella</name>
    <dbReference type="NCBI Taxonomy" id="5974"/>
    <lineage>
        <taxon>Eukaryota</taxon>
        <taxon>Sar</taxon>
        <taxon>Alveolata</taxon>
        <taxon>Ciliophora</taxon>
        <taxon>Intramacronucleata</taxon>
        <taxon>Spirotrichea</taxon>
        <taxon>Stichotrichia</taxon>
        <taxon>Sporadotrichida</taxon>
        <taxon>Halteriidae</taxon>
        <taxon>Halteria</taxon>
    </lineage>
</organism>
<reference evidence="2" key="1">
    <citation type="submission" date="2019-06" db="EMBL/GenBank/DDBJ databases">
        <authorList>
            <person name="Zheng W."/>
        </authorList>
    </citation>
    <scope>NUCLEOTIDE SEQUENCE</scope>
    <source>
        <strain evidence="2">QDHG01</strain>
    </source>
</reference>
<feature type="compositionally biased region" description="Basic and acidic residues" evidence="1">
    <location>
        <begin position="43"/>
        <end position="52"/>
    </location>
</feature>